<dbReference type="InterPro" id="IPR013766">
    <property type="entry name" value="Thioredoxin_domain"/>
</dbReference>
<gene>
    <name evidence="10" type="primary">GPX2</name>
    <name evidence="10" type="ORF">OC842_006039</name>
</gene>
<dbReference type="InterPro" id="IPR036249">
    <property type="entry name" value="Thioredoxin-like_sf"/>
</dbReference>
<dbReference type="PANTHER" id="PTHR11592">
    <property type="entry name" value="GLUTATHIONE PEROXIDASE"/>
    <property type="match status" value="1"/>
</dbReference>
<evidence type="ECO:0000256" key="8">
    <source>
        <dbReference type="SAM" id="MobiDB-lite"/>
    </source>
</evidence>
<keyword evidence="4 7" id="KW-0560">Oxidoreductase</keyword>
<dbReference type="InterPro" id="IPR000889">
    <property type="entry name" value="Glutathione_peroxidase"/>
</dbReference>
<dbReference type="CDD" id="cd00340">
    <property type="entry name" value="GSH_Peroxidase"/>
    <property type="match status" value="1"/>
</dbReference>
<evidence type="ECO:0000256" key="7">
    <source>
        <dbReference type="RuleBase" id="RU000499"/>
    </source>
</evidence>
<reference evidence="10" key="1">
    <citation type="journal article" date="2023" name="PhytoFront">
        <title>Draft Genome Resources of Seven Strains of Tilletia horrida, Causal Agent of Kernel Smut of Rice.</title>
        <authorList>
            <person name="Khanal S."/>
            <person name="Antony Babu S."/>
            <person name="Zhou X.G."/>
        </authorList>
    </citation>
    <scope>NUCLEOTIDE SEQUENCE</scope>
    <source>
        <strain evidence="10">TX3</strain>
    </source>
</reference>
<evidence type="ECO:0000256" key="6">
    <source>
        <dbReference type="PIRSR" id="PIRSR000303-1"/>
    </source>
</evidence>
<keyword evidence="11" id="KW-1185">Reference proteome</keyword>
<evidence type="ECO:0000256" key="4">
    <source>
        <dbReference type="ARBA" id="ARBA00023002"/>
    </source>
</evidence>
<proteinExistence type="inferred from homology"/>
<accession>A0AAN6JI22</accession>
<dbReference type="PIRSF" id="PIRSF000303">
    <property type="entry name" value="Glutathion_perox"/>
    <property type="match status" value="1"/>
</dbReference>
<feature type="region of interest" description="Disordered" evidence="8">
    <location>
        <begin position="158"/>
        <end position="184"/>
    </location>
</feature>
<evidence type="ECO:0000256" key="3">
    <source>
        <dbReference type="ARBA" id="ARBA00022862"/>
    </source>
</evidence>
<dbReference type="PROSITE" id="PS00460">
    <property type="entry name" value="GLUTATHIONE_PEROXID_1"/>
    <property type="match status" value="1"/>
</dbReference>
<dbReference type="PROSITE" id="PS51352">
    <property type="entry name" value="THIOREDOXIN_2"/>
    <property type="match status" value="1"/>
</dbReference>
<dbReference type="FunFam" id="3.40.30.10:FF:000010">
    <property type="entry name" value="Glutathione peroxidase"/>
    <property type="match status" value="1"/>
</dbReference>
<evidence type="ECO:0000256" key="1">
    <source>
        <dbReference type="ARBA" id="ARBA00006926"/>
    </source>
</evidence>
<evidence type="ECO:0000256" key="2">
    <source>
        <dbReference type="ARBA" id="ARBA00022559"/>
    </source>
</evidence>
<dbReference type="InterPro" id="IPR029759">
    <property type="entry name" value="GPX_AS"/>
</dbReference>
<dbReference type="GO" id="GO:0034599">
    <property type="term" value="P:cellular response to oxidative stress"/>
    <property type="evidence" value="ECO:0007669"/>
    <property type="project" value="TreeGrafter"/>
</dbReference>
<evidence type="ECO:0000259" key="9">
    <source>
        <dbReference type="PROSITE" id="PS51352"/>
    </source>
</evidence>
<dbReference type="AlphaFoldDB" id="A0AAN6JI22"/>
<feature type="domain" description="Thioredoxin" evidence="9">
    <location>
        <begin position="1"/>
        <end position="161"/>
    </location>
</feature>
<dbReference type="Proteomes" id="UP001176521">
    <property type="component" value="Unassembled WGS sequence"/>
</dbReference>
<dbReference type="EMBL" id="JAPDMQ010000491">
    <property type="protein sequence ID" value="KAK0523756.1"/>
    <property type="molecule type" value="Genomic_DNA"/>
</dbReference>
<keyword evidence="2 7" id="KW-0575">Peroxidase</keyword>
<dbReference type="Gene3D" id="3.40.30.10">
    <property type="entry name" value="Glutaredoxin"/>
    <property type="match status" value="1"/>
</dbReference>
<dbReference type="PRINTS" id="PR01011">
    <property type="entry name" value="GLUTPROXDASE"/>
</dbReference>
<comment type="caution">
    <text evidence="10">The sequence shown here is derived from an EMBL/GenBank/DDBJ whole genome shotgun (WGS) entry which is preliminary data.</text>
</comment>
<name>A0AAN6JI22_9BASI</name>
<organism evidence="10 11">
    <name type="scientific">Tilletia horrida</name>
    <dbReference type="NCBI Taxonomy" id="155126"/>
    <lineage>
        <taxon>Eukaryota</taxon>
        <taxon>Fungi</taxon>
        <taxon>Dikarya</taxon>
        <taxon>Basidiomycota</taxon>
        <taxon>Ustilaginomycotina</taxon>
        <taxon>Exobasidiomycetes</taxon>
        <taxon>Tilletiales</taxon>
        <taxon>Tilletiaceae</taxon>
        <taxon>Tilletia</taxon>
    </lineage>
</organism>
<dbReference type="Pfam" id="PF00255">
    <property type="entry name" value="GSHPx"/>
    <property type="match status" value="1"/>
</dbReference>
<comment type="catalytic activity">
    <reaction evidence="5">
        <text>a hydroperoxide + [thioredoxin]-dithiol = an alcohol + [thioredoxin]-disulfide + H2O</text>
        <dbReference type="Rhea" id="RHEA:62620"/>
        <dbReference type="Rhea" id="RHEA-COMP:10698"/>
        <dbReference type="Rhea" id="RHEA-COMP:10700"/>
        <dbReference type="ChEBI" id="CHEBI:15377"/>
        <dbReference type="ChEBI" id="CHEBI:29950"/>
        <dbReference type="ChEBI" id="CHEBI:30879"/>
        <dbReference type="ChEBI" id="CHEBI:35924"/>
        <dbReference type="ChEBI" id="CHEBI:50058"/>
        <dbReference type="EC" id="1.11.1.24"/>
    </reaction>
</comment>
<protein>
    <recommendedName>
        <fullName evidence="7">Glutathione peroxidase</fullName>
    </recommendedName>
</protein>
<keyword evidence="3" id="KW-0049">Antioxidant</keyword>
<evidence type="ECO:0000256" key="5">
    <source>
        <dbReference type="ARBA" id="ARBA00049091"/>
    </source>
</evidence>
<evidence type="ECO:0000313" key="11">
    <source>
        <dbReference type="Proteomes" id="UP001176521"/>
    </source>
</evidence>
<evidence type="ECO:0000313" key="10">
    <source>
        <dbReference type="EMBL" id="KAK0523756.1"/>
    </source>
</evidence>
<feature type="active site" evidence="6">
    <location>
        <position position="37"/>
    </location>
</feature>
<dbReference type="PROSITE" id="PS51355">
    <property type="entry name" value="GLUTATHIONE_PEROXID_3"/>
    <property type="match status" value="1"/>
</dbReference>
<sequence>MVTFYDLKAERPGNRTFSFADEAKGKVVLVVNTASHCGFTPQLEGLESLYKQYKDQGLLIVGFPSNEFGFQTPGNDEKFGEFCQVNYGVTFPMMKKSNVNGGKANETFKYLKAQKKNMFGTGTIVWNFSKFLIDRDGKVVERYSPKTEPTAIEPKIKELLAQGAPAAQPTPTASAAAPAPASTA</sequence>
<feature type="compositionally biased region" description="Low complexity" evidence="8">
    <location>
        <begin position="161"/>
        <end position="184"/>
    </location>
</feature>
<comment type="similarity">
    <text evidence="1 7">Belongs to the glutathione peroxidase family.</text>
</comment>
<dbReference type="GO" id="GO:0140824">
    <property type="term" value="F:thioredoxin-dependent peroxiredoxin activity"/>
    <property type="evidence" value="ECO:0007669"/>
    <property type="project" value="UniProtKB-EC"/>
</dbReference>
<dbReference type="PANTHER" id="PTHR11592:SF78">
    <property type="entry name" value="GLUTATHIONE PEROXIDASE"/>
    <property type="match status" value="1"/>
</dbReference>
<dbReference type="SUPFAM" id="SSF52833">
    <property type="entry name" value="Thioredoxin-like"/>
    <property type="match status" value="1"/>
</dbReference>